<dbReference type="Gene3D" id="3.40.50.720">
    <property type="entry name" value="NAD(P)-binding Rossmann-like Domain"/>
    <property type="match status" value="1"/>
</dbReference>
<dbReference type="InterPro" id="IPR036291">
    <property type="entry name" value="NAD(P)-bd_dom_sf"/>
</dbReference>
<comment type="similarity">
    <text evidence="1 3">Belongs to the short-chain dehydrogenases/reductases (SDR) family.</text>
</comment>
<keyword evidence="2" id="KW-0560">Oxidoreductase</keyword>
<dbReference type="Proteomes" id="UP000249056">
    <property type="component" value="Unassembled WGS sequence"/>
</dbReference>
<evidence type="ECO:0000313" key="5">
    <source>
        <dbReference type="Proteomes" id="UP000249056"/>
    </source>
</evidence>
<reference evidence="4 5" key="1">
    <citation type="submission" date="2018-06" db="EMBL/GenBank/DDBJ databases">
        <title>Genome Sequence of the Brown Rot Fungal Pathogen Monilinia fructigena.</title>
        <authorList>
            <person name="Landi L."/>
            <person name="De Miccolis Angelini R.M."/>
            <person name="Pollastro S."/>
            <person name="Abate D."/>
            <person name="Faretra F."/>
            <person name="Romanazzi G."/>
        </authorList>
    </citation>
    <scope>NUCLEOTIDE SEQUENCE [LARGE SCALE GENOMIC DNA]</scope>
    <source>
        <strain evidence="4 5">Mfrg269</strain>
    </source>
</reference>
<dbReference type="PRINTS" id="PR00080">
    <property type="entry name" value="SDRFAMILY"/>
</dbReference>
<comment type="caution">
    <text evidence="4">The sequence shown here is derived from an EMBL/GenBank/DDBJ whole genome shotgun (WGS) entry which is preliminary data.</text>
</comment>
<keyword evidence="5" id="KW-1185">Reference proteome</keyword>
<evidence type="ECO:0000256" key="2">
    <source>
        <dbReference type="ARBA" id="ARBA00023002"/>
    </source>
</evidence>
<gene>
    <name evidence="4" type="ORF">DID88_008834</name>
</gene>
<dbReference type="PANTHER" id="PTHR24320:SF283">
    <property type="entry name" value="RETINOL DEHYDROGENASE 11"/>
    <property type="match status" value="1"/>
</dbReference>
<dbReference type="SUPFAM" id="SSF51735">
    <property type="entry name" value="NAD(P)-binding Rossmann-fold domains"/>
    <property type="match status" value="1"/>
</dbReference>
<dbReference type="GO" id="GO:0016491">
    <property type="term" value="F:oxidoreductase activity"/>
    <property type="evidence" value="ECO:0007669"/>
    <property type="project" value="UniProtKB-KW"/>
</dbReference>
<dbReference type="PANTHER" id="PTHR24320">
    <property type="entry name" value="RETINOL DEHYDROGENASE"/>
    <property type="match status" value="1"/>
</dbReference>
<protein>
    <recommendedName>
        <fullName evidence="6">Oxidoreductase</fullName>
    </recommendedName>
</protein>
<accession>A0A395J6J8</accession>
<evidence type="ECO:0000256" key="1">
    <source>
        <dbReference type="ARBA" id="ARBA00006484"/>
    </source>
</evidence>
<evidence type="ECO:0000256" key="3">
    <source>
        <dbReference type="RuleBase" id="RU000363"/>
    </source>
</evidence>
<organism evidence="4 5">
    <name type="scientific">Monilinia fructigena</name>
    <dbReference type="NCBI Taxonomy" id="38457"/>
    <lineage>
        <taxon>Eukaryota</taxon>
        <taxon>Fungi</taxon>
        <taxon>Dikarya</taxon>
        <taxon>Ascomycota</taxon>
        <taxon>Pezizomycotina</taxon>
        <taxon>Leotiomycetes</taxon>
        <taxon>Helotiales</taxon>
        <taxon>Sclerotiniaceae</taxon>
        <taxon>Monilinia</taxon>
    </lineage>
</organism>
<sequence>MATSETPNKSTIVIQAFNDDSCGAYQNENHVHSLPHSRDESKIEVVWIPLNLLDNESVRIAADAIKRLATKIHIVINNAGVMAVRGYTTSKQGIEGQFAANYLGHFLLTNLLMDQMVAARDEGPTIINVGSLGYELGDVKFDDINFEEGRKYNAWKAFGQSKTAILLWSTALAKRLNNKGVVILVVHPGTSSSAFIVDERVYTETKGYANNEQKAEKIVETERRTCRGNFPTLESGTESPKGRG</sequence>
<evidence type="ECO:0008006" key="6">
    <source>
        <dbReference type="Google" id="ProtNLM"/>
    </source>
</evidence>
<dbReference type="Pfam" id="PF00106">
    <property type="entry name" value="adh_short"/>
    <property type="match status" value="1"/>
</dbReference>
<dbReference type="AlphaFoldDB" id="A0A395J6J8"/>
<evidence type="ECO:0000313" key="4">
    <source>
        <dbReference type="EMBL" id="RAL68122.1"/>
    </source>
</evidence>
<proteinExistence type="inferred from homology"/>
<dbReference type="PRINTS" id="PR00081">
    <property type="entry name" value="GDHRDH"/>
</dbReference>
<dbReference type="EMBL" id="QKRW01000002">
    <property type="protein sequence ID" value="RAL68122.1"/>
    <property type="molecule type" value="Genomic_DNA"/>
</dbReference>
<dbReference type="InterPro" id="IPR002347">
    <property type="entry name" value="SDR_fam"/>
</dbReference>
<name>A0A395J6J8_9HELO</name>
<dbReference type="OrthoDB" id="191139at2759"/>